<reference evidence="2" key="1">
    <citation type="submission" date="2020-10" db="EMBL/GenBank/DDBJ databases">
        <authorList>
            <person name="Gilroy R."/>
        </authorList>
    </citation>
    <scope>NUCLEOTIDE SEQUENCE</scope>
    <source>
        <strain evidence="2">ChiHcec3-11533</strain>
    </source>
</reference>
<dbReference type="Proteomes" id="UP000824072">
    <property type="component" value="Unassembled WGS sequence"/>
</dbReference>
<dbReference type="Pfam" id="PF03009">
    <property type="entry name" value="GDPD"/>
    <property type="match status" value="1"/>
</dbReference>
<dbReference type="AlphaFoldDB" id="A0A9D1IA90"/>
<feature type="domain" description="GP-PDE" evidence="1">
    <location>
        <begin position="153"/>
        <end position="378"/>
    </location>
</feature>
<evidence type="ECO:0000313" key="3">
    <source>
        <dbReference type="Proteomes" id="UP000824072"/>
    </source>
</evidence>
<evidence type="ECO:0000259" key="1">
    <source>
        <dbReference type="PROSITE" id="PS51704"/>
    </source>
</evidence>
<comment type="caution">
    <text evidence="2">The sequence shown here is derived from an EMBL/GenBank/DDBJ whole genome shotgun (WGS) entry which is preliminary data.</text>
</comment>
<dbReference type="SUPFAM" id="SSF51695">
    <property type="entry name" value="PLC-like phosphodiesterases"/>
    <property type="match status" value="1"/>
</dbReference>
<dbReference type="GO" id="GO:0006629">
    <property type="term" value="P:lipid metabolic process"/>
    <property type="evidence" value="ECO:0007669"/>
    <property type="project" value="InterPro"/>
</dbReference>
<dbReference type="InterPro" id="IPR030395">
    <property type="entry name" value="GP_PDE_dom"/>
</dbReference>
<organism evidence="2 3">
    <name type="scientific">Candidatus Pullichristensenella excrementigallinarum</name>
    <dbReference type="NCBI Taxonomy" id="2840907"/>
    <lineage>
        <taxon>Bacteria</taxon>
        <taxon>Bacillati</taxon>
        <taxon>Bacillota</taxon>
        <taxon>Clostridia</taxon>
        <taxon>Candidatus Pullichristensenella</taxon>
    </lineage>
</organism>
<dbReference type="EMBL" id="DVMU01000004">
    <property type="protein sequence ID" value="HIU32956.1"/>
    <property type="molecule type" value="Genomic_DNA"/>
</dbReference>
<accession>A0A9D1IA90</accession>
<dbReference type="PROSITE" id="PS51704">
    <property type="entry name" value="GP_PDE"/>
    <property type="match status" value="1"/>
</dbReference>
<dbReference type="GO" id="GO:0008081">
    <property type="term" value="F:phosphoric diester hydrolase activity"/>
    <property type="evidence" value="ECO:0007669"/>
    <property type="project" value="InterPro"/>
</dbReference>
<protein>
    <recommendedName>
        <fullName evidence="1">GP-PDE domain-containing protein</fullName>
    </recommendedName>
</protein>
<name>A0A9D1IA90_9FIRM</name>
<dbReference type="PANTHER" id="PTHR46211:SF14">
    <property type="entry name" value="GLYCEROPHOSPHODIESTER PHOSPHODIESTERASE"/>
    <property type="match status" value="1"/>
</dbReference>
<dbReference type="InterPro" id="IPR017946">
    <property type="entry name" value="PLC-like_Pdiesterase_TIM-brl"/>
</dbReference>
<dbReference type="Gene3D" id="3.20.20.190">
    <property type="entry name" value="Phosphatidylinositol (PI) phosphodiesterase"/>
    <property type="match status" value="1"/>
</dbReference>
<sequence length="379" mass="41358">MKNWGRRIAVIVCAMAVVGLLCFALGGNLRWKTVPAAQEGNAISRAQADTSAFAAPQSGDASSAARMEMDSNRPSIILAVGERVSLPAKILTREGELYEGEIRCESSDSSVVDVDSEFLLGRSPGSALVMVYAGEMAEKFEATVVRYADLYDVEVFAHRGLGSGAPENSLEGIRAAVSTGAVGVEIDVRRTRDGVLVLSHDELINRTSDGMGRITDMTYEQLLGFDFYGTEICTLEQALQAIRETGMQILIEFKESSVVKDTVAMVQRYGLEEQAVYISFDLEQLRTALSVDPEAKTAFLYNKGSLSDWAIQVAAENGVWALIPKHTILTESLAAKIHAAGLRVGVYTVNTKAQFRKVYRMGLDWLITDYPSEMSNMLQ</sequence>
<gene>
    <name evidence="2" type="ORF">IAB02_00190</name>
</gene>
<proteinExistence type="predicted"/>
<reference evidence="2" key="2">
    <citation type="journal article" date="2021" name="PeerJ">
        <title>Extensive microbial diversity within the chicken gut microbiome revealed by metagenomics and culture.</title>
        <authorList>
            <person name="Gilroy R."/>
            <person name="Ravi A."/>
            <person name="Getino M."/>
            <person name="Pursley I."/>
            <person name="Horton D.L."/>
            <person name="Alikhan N.F."/>
            <person name="Baker D."/>
            <person name="Gharbi K."/>
            <person name="Hall N."/>
            <person name="Watson M."/>
            <person name="Adriaenssens E.M."/>
            <person name="Foster-Nyarko E."/>
            <person name="Jarju S."/>
            <person name="Secka A."/>
            <person name="Antonio M."/>
            <person name="Oren A."/>
            <person name="Chaudhuri R.R."/>
            <person name="La Ragione R."/>
            <person name="Hildebrand F."/>
            <person name="Pallen M.J."/>
        </authorList>
    </citation>
    <scope>NUCLEOTIDE SEQUENCE</scope>
    <source>
        <strain evidence="2">ChiHcec3-11533</strain>
    </source>
</reference>
<evidence type="ECO:0000313" key="2">
    <source>
        <dbReference type="EMBL" id="HIU32956.1"/>
    </source>
</evidence>
<dbReference type="PANTHER" id="PTHR46211">
    <property type="entry name" value="GLYCEROPHOSPHORYL DIESTER PHOSPHODIESTERASE"/>
    <property type="match status" value="1"/>
</dbReference>